<reference evidence="2 3" key="1">
    <citation type="submission" date="2016-07" db="EMBL/GenBank/DDBJ databases">
        <title>Pervasive Adenine N6-methylation of Active Genes in Fungi.</title>
        <authorList>
            <consortium name="DOE Joint Genome Institute"/>
            <person name="Mondo S.J."/>
            <person name="Dannebaum R.O."/>
            <person name="Kuo R.C."/>
            <person name="Labutti K."/>
            <person name="Haridas S."/>
            <person name="Kuo A."/>
            <person name="Salamov A."/>
            <person name="Ahrendt S.R."/>
            <person name="Lipzen A."/>
            <person name="Sullivan W."/>
            <person name="Andreopoulos W.B."/>
            <person name="Clum A."/>
            <person name="Lindquist E."/>
            <person name="Daum C."/>
            <person name="Ramamoorthy G.K."/>
            <person name="Gryganskyi A."/>
            <person name="Culley D."/>
            <person name="Magnuson J.K."/>
            <person name="James T.Y."/>
            <person name="O'Malley M.A."/>
            <person name="Stajich J.E."/>
            <person name="Spatafora J.W."/>
            <person name="Visel A."/>
            <person name="Grigoriev I.V."/>
        </authorList>
    </citation>
    <scope>NUCLEOTIDE SEQUENCE [LARGE SCALE GENOMIC DNA]</scope>
    <source>
        <strain evidence="2 3">NRRL 1336</strain>
    </source>
</reference>
<keyword evidence="1" id="KW-0812">Transmembrane</keyword>
<keyword evidence="1" id="KW-0472">Membrane</keyword>
<comment type="caution">
    <text evidence="2">The sequence shown here is derived from an EMBL/GenBank/DDBJ whole genome shotgun (WGS) entry which is preliminary data.</text>
</comment>
<gene>
    <name evidence="2" type="ORF">BCR42DRAFT_414515</name>
</gene>
<evidence type="ECO:0000313" key="3">
    <source>
        <dbReference type="Proteomes" id="UP000193560"/>
    </source>
</evidence>
<keyword evidence="3" id="KW-1185">Reference proteome</keyword>
<feature type="transmembrane region" description="Helical" evidence="1">
    <location>
        <begin position="99"/>
        <end position="120"/>
    </location>
</feature>
<feature type="transmembrane region" description="Helical" evidence="1">
    <location>
        <begin position="70"/>
        <end position="87"/>
    </location>
</feature>
<sequence>MPSSSPHIYFCPPRLGMLLMTLFWAFRALADLYVAGFSFHYTRGIGWRQFNIQLKNCSLLKNPINSFDDAIYLAMFCLYLFMSYSIWKQKFIYIDITLYIMMAIIIYKGWFAVYLLVQILHHVICGWVRSGIFSSLVLEFIFSAPSIINRIYFVWKVKSYLSSLE</sequence>
<protein>
    <submittedName>
        <fullName evidence="2">Uncharacterized protein</fullName>
    </submittedName>
</protein>
<dbReference type="Proteomes" id="UP000193560">
    <property type="component" value="Unassembled WGS sequence"/>
</dbReference>
<proteinExistence type="predicted"/>
<evidence type="ECO:0000256" key="1">
    <source>
        <dbReference type="SAM" id="Phobius"/>
    </source>
</evidence>
<keyword evidence="1" id="KW-1133">Transmembrane helix</keyword>
<evidence type="ECO:0000313" key="2">
    <source>
        <dbReference type="EMBL" id="ORZ17388.1"/>
    </source>
</evidence>
<accession>A0A1X2IJ80</accession>
<feature type="transmembrane region" description="Helical" evidence="1">
    <location>
        <begin position="132"/>
        <end position="155"/>
    </location>
</feature>
<organism evidence="2 3">
    <name type="scientific">Absidia repens</name>
    <dbReference type="NCBI Taxonomy" id="90262"/>
    <lineage>
        <taxon>Eukaryota</taxon>
        <taxon>Fungi</taxon>
        <taxon>Fungi incertae sedis</taxon>
        <taxon>Mucoromycota</taxon>
        <taxon>Mucoromycotina</taxon>
        <taxon>Mucoromycetes</taxon>
        <taxon>Mucorales</taxon>
        <taxon>Cunninghamellaceae</taxon>
        <taxon>Absidia</taxon>
    </lineage>
</organism>
<dbReference type="AlphaFoldDB" id="A0A1X2IJ80"/>
<dbReference type="EMBL" id="MCGE01000010">
    <property type="protein sequence ID" value="ORZ17388.1"/>
    <property type="molecule type" value="Genomic_DNA"/>
</dbReference>
<name>A0A1X2IJ80_9FUNG</name>